<keyword evidence="4" id="KW-0560">Oxidoreductase</keyword>
<evidence type="ECO:0000313" key="9">
    <source>
        <dbReference type="Proteomes" id="UP000075903"/>
    </source>
</evidence>
<dbReference type="STRING" id="30066.A0A182VD78"/>
<organism evidence="8 9">
    <name type="scientific">Anopheles merus</name>
    <name type="common">Mosquito</name>
    <dbReference type="NCBI Taxonomy" id="30066"/>
    <lineage>
        <taxon>Eukaryota</taxon>
        <taxon>Metazoa</taxon>
        <taxon>Ecdysozoa</taxon>
        <taxon>Arthropoda</taxon>
        <taxon>Hexapoda</taxon>
        <taxon>Insecta</taxon>
        <taxon>Pterygota</taxon>
        <taxon>Neoptera</taxon>
        <taxon>Endopterygota</taxon>
        <taxon>Diptera</taxon>
        <taxon>Nematocera</taxon>
        <taxon>Culicoidea</taxon>
        <taxon>Culicidae</taxon>
        <taxon>Anophelinae</taxon>
        <taxon>Anopheles</taxon>
    </lineage>
</organism>
<dbReference type="InterPro" id="IPR008927">
    <property type="entry name" value="6-PGluconate_DH-like_C_sf"/>
</dbReference>
<keyword evidence="9" id="KW-1185">Reference proteome</keyword>
<dbReference type="GO" id="GO:0006098">
    <property type="term" value="P:pentose-phosphate shunt"/>
    <property type="evidence" value="ECO:0007669"/>
    <property type="project" value="UniProtKB-UniPathway"/>
</dbReference>
<dbReference type="EC" id="1.1.1.44" evidence="3"/>
<proteinExistence type="inferred from homology"/>
<dbReference type="FunFam" id="1.10.1040.10:FF:000077">
    <property type="entry name" value="AGAP012912-PA"/>
    <property type="match status" value="1"/>
</dbReference>
<dbReference type="InterPro" id="IPR006114">
    <property type="entry name" value="6PGDH_C"/>
</dbReference>
<dbReference type="PANTHER" id="PTHR11811">
    <property type="entry name" value="6-PHOSPHOGLUCONATE DEHYDROGENASE"/>
    <property type="match status" value="1"/>
</dbReference>
<dbReference type="SUPFAM" id="SSF48179">
    <property type="entry name" value="6-phosphogluconate dehydrogenase C-terminal domain-like"/>
    <property type="match status" value="1"/>
</dbReference>
<feature type="domain" description="6-phosphogluconate dehydrogenase C-terminal" evidence="7">
    <location>
        <begin position="17"/>
        <end position="111"/>
    </location>
</feature>
<dbReference type="GO" id="GO:0019521">
    <property type="term" value="P:D-gluconate metabolic process"/>
    <property type="evidence" value="ECO:0007669"/>
    <property type="project" value="UniProtKB-KW"/>
</dbReference>
<dbReference type="GO" id="GO:0004616">
    <property type="term" value="F:phosphogluconate dehydrogenase (decarboxylating) activity"/>
    <property type="evidence" value="ECO:0007669"/>
    <property type="project" value="UniProtKB-EC"/>
</dbReference>
<sequence length="111" mass="12799">MRLFASNRTVVCAVNAGHFVKKVHNGIEYGDIQLICEACHLMLALGMTRKEMAQEFDVWNKGVLDSFLIEIPHDFLNQRDVEGWILELIRDLATRIRANCRRLPPCAMPFR</sequence>
<dbReference type="EnsemblMetazoa" id="AMEM012977-RA">
    <property type="protein sequence ID" value="AMEM012977-PA"/>
    <property type="gene ID" value="AMEM012977"/>
</dbReference>
<accession>A0A182VD78</accession>
<evidence type="ECO:0000259" key="7">
    <source>
        <dbReference type="SMART" id="SM01350"/>
    </source>
</evidence>
<keyword evidence="6" id="KW-0570">Pentose shunt</keyword>
<dbReference type="Pfam" id="PF00393">
    <property type="entry name" value="6PGD"/>
    <property type="match status" value="1"/>
</dbReference>
<dbReference type="InterPro" id="IPR013328">
    <property type="entry name" value="6PGD_dom2"/>
</dbReference>
<evidence type="ECO:0000256" key="5">
    <source>
        <dbReference type="ARBA" id="ARBA00023064"/>
    </source>
</evidence>
<reference evidence="8" key="1">
    <citation type="submission" date="2020-05" db="UniProtKB">
        <authorList>
            <consortium name="EnsemblMetazoa"/>
        </authorList>
    </citation>
    <scope>IDENTIFICATION</scope>
    <source>
        <strain evidence="8">MAF</strain>
    </source>
</reference>
<comment type="pathway">
    <text evidence="1">Carbohydrate degradation; pentose phosphate pathway; D-ribulose 5-phosphate from D-glucose 6-phosphate (oxidative stage): step 3/3.</text>
</comment>
<keyword evidence="5" id="KW-0311">Gluconate utilization</keyword>
<evidence type="ECO:0000256" key="1">
    <source>
        <dbReference type="ARBA" id="ARBA00004874"/>
    </source>
</evidence>
<name>A0A182VD78_ANOME</name>
<dbReference type="InterPro" id="IPR006183">
    <property type="entry name" value="Pgluconate_DH"/>
</dbReference>
<dbReference type="VEuPathDB" id="VectorBase:AMEM21_012384"/>
<dbReference type="SMART" id="SM01350">
    <property type="entry name" value="6PGD"/>
    <property type="match status" value="1"/>
</dbReference>
<dbReference type="UniPathway" id="UPA00115">
    <property type="reaction ID" value="UER00410"/>
</dbReference>
<comment type="similarity">
    <text evidence="2">Belongs to the 6-phosphogluconate dehydrogenase family.</text>
</comment>
<dbReference type="Proteomes" id="UP000075903">
    <property type="component" value="Unassembled WGS sequence"/>
</dbReference>
<dbReference type="Gene3D" id="1.10.1040.10">
    <property type="entry name" value="N-(1-d-carboxylethyl)-l-norvaline Dehydrogenase, domain 2"/>
    <property type="match status" value="1"/>
</dbReference>
<protein>
    <recommendedName>
        <fullName evidence="3">phosphogluconate dehydrogenase (NADP(+)-dependent, decarboxylating)</fullName>
        <ecNumber evidence="3">1.1.1.44</ecNumber>
    </recommendedName>
</protein>
<evidence type="ECO:0000256" key="6">
    <source>
        <dbReference type="ARBA" id="ARBA00023126"/>
    </source>
</evidence>
<evidence type="ECO:0000256" key="2">
    <source>
        <dbReference type="ARBA" id="ARBA00008419"/>
    </source>
</evidence>
<dbReference type="VEuPathDB" id="VectorBase:AMEM012977"/>
<dbReference type="AlphaFoldDB" id="A0A182VD78"/>
<evidence type="ECO:0000256" key="3">
    <source>
        <dbReference type="ARBA" id="ARBA00013011"/>
    </source>
</evidence>
<evidence type="ECO:0000313" key="8">
    <source>
        <dbReference type="EnsemblMetazoa" id="AMEM012977-PA"/>
    </source>
</evidence>
<evidence type="ECO:0000256" key="4">
    <source>
        <dbReference type="ARBA" id="ARBA00023002"/>
    </source>
</evidence>